<dbReference type="Gene3D" id="3.20.20.70">
    <property type="entry name" value="Aldolase class I"/>
    <property type="match status" value="1"/>
</dbReference>
<evidence type="ECO:0000313" key="12">
    <source>
        <dbReference type="Proteomes" id="UP000318995"/>
    </source>
</evidence>
<dbReference type="PANTHER" id="PTHR42894:SF1">
    <property type="entry name" value="N-(5'-PHOSPHORIBOSYL)ANTHRANILATE ISOMERASE"/>
    <property type="match status" value="1"/>
</dbReference>
<keyword evidence="7 9" id="KW-0057">Aromatic amino acid biosynthesis</keyword>
<proteinExistence type="inferred from homology"/>
<dbReference type="HAMAP" id="MF_00135">
    <property type="entry name" value="PRAI"/>
    <property type="match status" value="1"/>
</dbReference>
<comment type="similarity">
    <text evidence="9">Belongs to the TrpF family.</text>
</comment>
<organism evidence="11 12">
    <name type="scientific">Botrimarina hoheduenensis</name>
    <dbReference type="NCBI Taxonomy" id="2528000"/>
    <lineage>
        <taxon>Bacteria</taxon>
        <taxon>Pseudomonadati</taxon>
        <taxon>Planctomycetota</taxon>
        <taxon>Planctomycetia</taxon>
        <taxon>Pirellulales</taxon>
        <taxon>Lacipirellulaceae</taxon>
        <taxon>Botrimarina</taxon>
    </lineage>
</organism>
<dbReference type="InterPro" id="IPR011060">
    <property type="entry name" value="RibuloseP-bd_barrel"/>
</dbReference>
<dbReference type="SUPFAM" id="SSF51366">
    <property type="entry name" value="Ribulose-phoshate binding barrel"/>
    <property type="match status" value="1"/>
</dbReference>
<keyword evidence="12" id="KW-1185">Reference proteome</keyword>
<dbReference type="PANTHER" id="PTHR42894">
    <property type="entry name" value="N-(5'-PHOSPHORIBOSYL)ANTHRANILATE ISOMERASE"/>
    <property type="match status" value="1"/>
</dbReference>
<keyword evidence="6 9" id="KW-0822">Tryptophan biosynthesis</keyword>
<comment type="pathway">
    <text evidence="2 9">Amino-acid biosynthesis; L-tryptophan biosynthesis; L-tryptophan from chorismate: step 3/5.</text>
</comment>
<dbReference type="AlphaFoldDB" id="A0A5C5WDD8"/>
<keyword evidence="5 9" id="KW-0028">Amino-acid biosynthesis</keyword>
<evidence type="ECO:0000256" key="2">
    <source>
        <dbReference type="ARBA" id="ARBA00004664"/>
    </source>
</evidence>
<evidence type="ECO:0000313" key="11">
    <source>
        <dbReference type="EMBL" id="TWT47692.1"/>
    </source>
</evidence>
<feature type="domain" description="N-(5'phosphoribosyl) anthranilate isomerase (PRAI)" evidence="10">
    <location>
        <begin position="4"/>
        <end position="194"/>
    </location>
</feature>
<evidence type="ECO:0000256" key="1">
    <source>
        <dbReference type="ARBA" id="ARBA00001164"/>
    </source>
</evidence>
<evidence type="ECO:0000256" key="3">
    <source>
        <dbReference type="ARBA" id="ARBA00012572"/>
    </source>
</evidence>
<evidence type="ECO:0000256" key="8">
    <source>
        <dbReference type="ARBA" id="ARBA00023235"/>
    </source>
</evidence>
<comment type="catalytic activity">
    <reaction evidence="1 9">
        <text>N-(5-phospho-beta-D-ribosyl)anthranilate = 1-(2-carboxyphenylamino)-1-deoxy-D-ribulose 5-phosphate</text>
        <dbReference type="Rhea" id="RHEA:21540"/>
        <dbReference type="ChEBI" id="CHEBI:18277"/>
        <dbReference type="ChEBI" id="CHEBI:58613"/>
        <dbReference type="EC" id="5.3.1.24"/>
    </reaction>
</comment>
<evidence type="ECO:0000256" key="6">
    <source>
        <dbReference type="ARBA" id="ARBA00022822"/>
    </source>
</evidence>
<protein>
    <recommendedName>
        <fullName evidence="4 9">N-(5'-phosphoribosyl)anthranilate isomerase</fullName>
        <shortName evidence="9">PRAI</shortName>
        <ecNumber evidence="3 9">5.3.1.24</ecNumber>
    </recommendedName>
</protein>
<dbReference type="EMBL" id="SJPH01000002">
    <property type="protein sequence ID" value="TWT47692.1"/>
    <property type="molecule type" value="Genomic_DNA"/>
</dbReference>
<dbReference type="EC" id="5.3.1.24" evidence="3 9"/>
<evidence type="ECO:0000256" key="9">
    <source>
        <dbReference type="HAMAP-Rule" id="MF_00135"/>
    </source>
</evidence>
<dbReference type="CDD" id="cd00405">
    <property type="entry name" value="PRAI"/>
    <property type="match status" value="1"/>
</dbReference>
<evidence type="ECO:0000259" key="10">
    <source>
        <dbReference type="Pfam" id="PF00697"/>
    </source>
</evidence>
<dbReference type="InterPro" id="IPR001240">
    <property type="entry name" value="PRAI_dom"/>
</dbReference>
<dbReference type="Pfam" id="PF00697">
    <property type="entry name" value="PRAI"/>
    <property type="match status" value="1"/>
</dbReference>
<evidence type="ECO:0000256" key="5">
    <source>
        <dbReference type="ARBA" id="ARBA00022605"/>
    </source>
</evidence>
<dbReference type="InterPro" id="IPR044643">
    <property type="entry name" value="TrpF_fam"/>
</dbReference>
<comment type="caution">
    <text evidence="11">The sequence shown here is derived from an EMBL/GenBank/DDBJ whole genome shotgun (WGS) entry which is preliminary data.</text>
</comment>
<dbReference type="GO" id="GO:0004640">
    <property type="term" value="F:phosphoribosylanthranilate isomerase activity"/>
    <property type="evidence" value="ECO:0007669"/>
    <property type="project" value="UniProtKB-UniRule"/>
</dbReference>
<accession>A0A5C5WDD8</accession>
<gene>
    <name evidence="9 11" type="primary">trpF</name>
    <name evidence="11" type="ORF">Pla111_13120</name>
</gene>
<evidence type="ECO:0000256" key="4">
    <source>
        <dbReference type="ARBA" id="ARBA00022272"/>
    </source>
</evidence>
<name>A0A5C5WDD8_9BACT</name>
<dbReference type="Proteomes" id="UP000318995">
    <property type="component" value="Unassembled WGS sequence"/>
</dbReference>
<dbReference type="GO" id="GO:0000162">
    <property type="term" value="P:L-tryptophan biosynthetic process"/>
    <property type="evidence" value="ECO:0007669"/>
    <property type="project" value="UniProtKB-UniRule"/>
</dbReference>
<reference evidence="11 12" key="1">
    <citation type="submission" date="2019-02" db="EMBL/GenBank/DDBJ databases">
        <title>Deep-cultivation of Planctomycetes and their phenomic and genomic characterization uncovers novel biology.</title>
        <authorList>
            <person name="Wiegand S."/>
            <person name="Jogler M."/>
            <person name="Boedeker C."/>
            <person name="Pinto D."/>
            <person name="Vollmers J."/>
            <person name="Rivas-Marin E."/>
            <person name="Kohn T."/>
            <person name="Peeters S.H."/>
            <person name="Heuer A."/>
            <person name="Rast P."/>
            <person name="Oberbeckmann S."/>
            <person name="Bunk B."/>
            <person name="Jeske O."/>
            <person name="Meyerdierks A."/>
            <person name="Storesund J.E."/>
            <person name="Kallscheuer N."/>
            <person name="Luecker S."/>
            <person name="Lage O.M."/>
            <person name="Pohl T."/>
            <person name="Merkel B.J."/>
            <person name="Hornburger P."/>
            <person name="Mueller R.-W."/>
            <person name="Bruemmer F."/>
            <person name="Labrenz M."/>
            <person name="Spormann A.M."/>
            <person name="Op Den Camp H."/>
            <person name="Overmann J."/>
            <person name="Amann R."/>
            <person name="Jetten M.S.M."/>
            <person name="Mascher T."/>
            <person name="Medema M.H."/>
            <person name="Devos D.P."/>
            <person name="Kaster A.-K."/>
            <person name="Ovreas L."/>
            <person name="Rohde M."/>
            <person name="Galperin M.Y."/>
            <person name="Jogler C."/>
        </authorList>
    </citation>
    <scope>NUCLEOTIDE SEQUENCE [LARGE SCALE GENOMIC DNA]</scope>
    <source>
        <strain evidence="11 12">Pla111</strain>
    </source>
</reference>
<evidence type="ECO:0000256" key="7">
    <source>
        <dbReference type="ARBA" id="ARBA00023141"/>
    </source>
</evidence>
<keyword evidence="8 9" id="KW-0413">Isomerase</keyword>
<dbReference type="InterPro" id="IPR013785">
    <property type="entry name" value="Aldolase_TIM"/>
</dbReference>
<sequence length="206" mass="21310">MAAGADAIGVNFYRPSPRSIDLPTAQEIARAVAGQALVVGVFVNAPPEEILRLVEAVPLDAVQLHGDETPELAAQIPADIPIVRAYRCDQSGLAPLRKWLDDCERLGRCVAAVLIDAPGGPGEYGGTGKTVNWGDLRREAPRLGNVPLILAGGLRPENVAQAIGAVQPSGVDTASGVESAPGRKSPERVEAFVRAALAALNVSSAG</sequence>
<dbReference type="UniPathway" id="UPA00035">
    <property type="reaction ID" value="UER00042"/>
</dbReference>